<sequence length="177" mass="21130">MHIIKQKYHTTYIEDYIKNLYHSLFIFVPEKIDMIQIAQNLNIWLHFAPLGSRAICRNNLPSIIIDNRKPHYHQWEDFGHELCHILFHEGNQLHIPKTFLDYQEAKANNFMLHFCIPTFMLRQLELPNTKLEAIHLIVETFNVSFETAHKRLLYYENQLLANYLQKTFSKACCLTTP</sequence>
<dbReference type="Proteomes" id="UP000175835">
    <property type="component" value="Unassembled WGS sequence"/>
</dbReference>
<gene>
    <name evidence="2" type="ORF">BWGOE11_39390</name>
</gene>
<reference evidence="2 3" key="1">
    <citation type="submission" date="2016-05" db="EMBL/GenBank/DDBJ databases">
        <title>Bacillus thuringiensis and Bacillus weihenstephanensis as novel biocontrol agents of wilt causing Verticillium species.</title>
        <authorList>
            <person name="Hollensteiner J."/>
            <person name="Wemheuer F."/>
            <person name="Harting R."/>
            <person name="Kolarzyk A."/>
            <person name="Diaz-Valerio S."/>
            <person name="Poehlein A."/>
            <person name="Brzuszkiewicz E."/>
            <person name="Nesemann K."/>
            <person name="Braus-Stromeyer S."/>
            <person name="Braus G."/>
            <person name="Daniel R."/>
            <person name="Liesegang H."/>
        </authorList>
    </citation>
    <scope>NUCLEOTIDE SEQUENCE [LARGE SCALE GENOMIC DNA]</scope>
    <source>
        <strain evidence="2 3">GOE11</strain>
    </source>
</reference>
<dbReference type="AlphaFoldDB" id="A0A1E8BJ90"/>
<dbReference type="RefSeq" id="WP_070146868.1">
    <property type="nucleotide sequence ID" value="NZ_LXLX01000048.1"/>
</dbReference>
<evidence type="ECO:0000259" key="1">
    <source>
        <dbReference type="Pfam" id="PF06114"/>
    </source>
</evidence>
<dbReference type="InterPro" id="IPR010359">
    <property type="entry name" value="IrrE_HExxH"/>
</dbReference>
<accession>A0A1E8BJ90</accession>
<name>A0A1E8BJ90_BACMY</name>
<dbReference type="Gene3D" id="1.10.10.2910">
    <property type="match status" value="1"/>
</dbReference>
<proteinExistence type="predicted"/>
<dbReference type="EMBL" id="LXLX01000048">
    <property type="protein sequence ID" value="OFD89275.1"/>
    <property type="molecule type" value="Genomic_DNA"/>
</dbReference>
<dbReference type="Pfam" id="PF06114">
    <property type="entry name" value="Peptidase_M78"/>
    <property type="match status" value="1"/>
</dbReference>
<evidence type="ECO:0000313" key="3">
    <source>
        <dbReference type="Proteomes" id="UP000175835"/>
    </source>
</evidence>
<protein>
    <recommendedName>
        <fullName evidence="1">IrrE N-terminal-like domain-containing protein</fullName>
    </recommendedName>
</protein>
<evidence type="ECO:0000313" key="2">
    <source>
        <dbReference type="EMBL" id="OFD89275.1"/>
    </source>
</evidence>
<dbReference type="PATRIC" id="fig|86662.28.peg.4071"/>
<comment type="caution">
    <text evidence="2">The sequence shown here is derived from an EMBL/GenBank/DDBJ whole genome shotgun (WGS) entry which is preliminary data.</text>
</comment>
<feature type="domain" description="IrrE N-terminal-like" evidence="1">
    <location>
        <begin position="39"/>
        <end position="152"/>
    </location>
</feature>
<organism evidence="2 3">
    <name type="scientific">Bacillus mycoides</name>
    <dbReference type="NCBI Taxonomy" id="1405"/>
    <lineage>
        <taxon>Bacteria</taxon>
        <taxon>Bacillati</taxon>
        <taxon>Bacillota</taxon>
        <taxon>Bacilli</taxon>
        <taxon>Bacillales</taxon>
        <taxon>Bacillaceae</taxon>
        <taxon>Bacillus</taxon>
        <taxon>Bacillus cereus group</taxon>
    </lineage>
</organism>